<gene>
    <name evidence="1" type="ORF">EVA_11904</name>
</gene>
<reference evidence="1" key="1">
    <citation type="journal article" date="2012" name="PLoS ONE">
        <title>Gene sets for utilization of primary and secondary nutrition supplies in the distal gut of endangered iberian lynx.</title>
        <authorList>
            <person name="Alcaide M."/>
            <person name="Messina E."/>
            <person name="Richter M."/>
            <person name="Bargiela R."/>
            <person name="Peplies J."/>
            <person name="Huws S.A."/>
            <person name="Newbold C.J."/>
            <person name="Golyshin P.N."/>
            <person name="Simon M.A."/>
            <person name="Lopez G."/>
            <person name="Yakimov M.M."/>
            <person name="Ferrer M."/>
        </authorList>
    </citation>
    <scope>NUCLEOTIDE SEQUENCE</scope>
</reference>
<evidence type="ECO:0000313" key="1">
    <source>
        <dbReference type="EMBL" id="EJW99989.1"/>
    </source>
</evidence>
<dbReference type="AlphaFoldDB" id="J9GK22"/>
<dbReference type="EMBL" id="AMCI01003573">
    <property type="protein sequence ID" value="EJW99989.1"/>
    <property type="molecule type" value="Genomic_DNA"/>
</dbReference>
<proteinExistence type="predicted"/>
<protein>
    <submittedName>
        <fullName evidence="1">Uncharacterized protein</fullName>
    </submittedName>
</protein>
<comment type="caution">
    <text evidence="1">The sequence shown here is derived from an EMBL/GenBank/DDBJ whole genome shotgun (WGS) entry which is preliminary data.</text>
</comment>
<organism evidence="1">
    <name type="scientific">gut metagenome</name>
    <dbReference type="NCBI Taxonomy" id="749906"/>
    <lineage>
        <taxon>unclassified sequences</taxon>
        <taxon>metagenomes</taxon>
        <taxon>organismal metagenomes</taxon>
    </lineage>
</organism>
<name>J9GK22_9ZZZZ</name>
<sequence length="131" mass="14529">MRRIVVNFHHQSVCANCSCAHCHCGNHTTKSGCMAGVNDDRQMAQFVNCRNCGQVKSVAGESFVCTDTTFTQNDIVISTCHNVLCTHQPFLQGICKTTLEKNGFICTADFFQQVEVLHISCTNLNNIHICE</sequence>
<accession>J9GK22</accession>